<accession>T1JC75</accession>
<evidence type="ECO:0000313" key="2">
    <source>
        <dbReference type="EnsemblMetazoa" id="SMAR011384-PA"/>
    </source>
</evidence>
<proteinExistence type="predicted"/>
<feature type="chain" id="PRO_5004590378" description="Secreted protein" evidence="1">
    <location>
        <begin position="21"/>
        <end position="87"/>
    </location>
</feature>
<evidence type="ECO:0000313" key="3">
    <source>
        <dbReference type="Proteomes" id="UP000014500"/>
    </source>
</evidence>
<protein>
    <recommendedName>
        <fullName evidence="4">Secreted protein</fullName>
    </recommendedName>
</protein>
<dbReference type="EMBL" id="JH432062">
    <property type="status" value="NOT_ANNOTATED_CDS"/>
    <property type="molecule type" value="Genomic_DNA"/>
</dbReference>
<evidence type="ECO:0008006" key="4">
    <source>
        <dbReference type="Google" id="ProtNLM"/>
    </source>
</evidence>
<reference evidence="3" key="1">
    <citation type="submission" date="2011-05" db="EMBL/GenBank/DDBJ databases">
        <authorList>
            <person name="Richards S.R."/>
            <person name="Qu J."/>
            <person name="Jiang H."/>
            <person name="Jhangiani S.N."/>
            <person name="Agravi P."/>
            <person name="Goodspeed R."/>
            <person name="Gross S."/>
            <person name="Mandapat C."/>
            <person name="Jackson L."/>
            <person name="Mathew T."/>
            <person name="Pu L."/>
            <person name="Thornton R."/>
            <person name="Saada N."/>
            <person name="Wilczek-Boney K.B."/>
            <person name="Lee S."/>
            <person name="Kovar C."/>
            <person name="Wu Y."/>
            <person name="Scherer S.E."/>
            <person name="Worley K.C."/>
            <person name="Muzny D.M."/>
            <person name="Gibbs R."/>
        </authorList>
    </citation>
    <scope>NUCLEOTIDE SEQUENCE</scope>
    <source>
        <strain evidence="3">Brora</strain>
    </source>
</reference>
<dbReference type="AlphaFoldDB" id="T1JC75"/>
<organism evidence="2 3">
    <name type="scientific">Strigamia maritima</name>
    <name type="common">European centipede</name>
    <name type="synonym">Geophilus maritimus</name>
    <dbReference type="NCBI Taxonomy" id="126957"/>
    <lineage>
        <taxon>Eukaryota</taxon>
        <taxon>Metazoa</taxon>
        <taxon>Ecdysozoa</taxon>
        <taxon>Arthropoda</taxon>
        <taxon>Myriapoda</taxon>
        <taxon>Chilopoda</taxon>
        <taxon>Pleurostigmophora</taxon>
        <taxon>Geophilomorpha</taxon>
        <taxon>Linotaeniidae</taxon>
        <taxon>Strigamia</taxon>
    </lineage>
</organism>
<keyword evidence="3" id="KW-1185">Reference proteome</keyword>
<name>T1JC75_STRMM</name>
<evidence type="ECO:0000256" key="1">
    <source>
        <dbReference type="SAM" id="SignalP"/>
    </source>
</evidence>
<dbReference type="EnsemblMetazoa" id="SMAR011384-RA">
    <property type="protein sequence ID" value="SMAR011384-PA"/>
    <property type="gene ID" value="SMAR011384"/>
</dbReference>
<reference evidence="2" key="2">
    <citation type="submission" date="2015-02" db="UniProtKB">
        <authorList>
            <consortium name="EnsemblMetazoa"/>
        </authorList>
    </citation>
    <scope>IDENTIFICATION</scope>
</reference>
<sequence>MLRLVLHVFADLCVCGHIVGLRTASSREISFGHLEVAVRVWEGFGYSVAGCGAAIFRGERWNRSVVGVGVEGREVRGFVIWFVVGKR</sequence>
<dbReference type="HOGENOM" id="CLU_2486192_0_0_1"/>
<keyword evidence="1" id="KW-0732">Signal</keyword>
<dbReference type="Proteomes" id="UP000014500">
    <property type="component" value="Unassembled WGS sequence"/>
</dbReference>
<feature type="signal peptide" evidence="1">
    <location>
        <begin position="1"/>
        <end position="20"/>
    </location>
</feature>